<evidence type="ECO:0000313" key="1">
    <source>
        <dbReference type="EMBL" id="KGT76061.1"/>
    </source>
</evidence>
<evidence type="ECO:0000313" key="2">
    <source>
        <dbReference type="Proteomes" id="UP000030377"/>
    </source>
</evidence>
<comment type="caution">
    <text evidence="1">The sequence shown here is derived from an EMBL/GenBank/DDBJ whole genome shotgun (WGS) entry which is preliminary data.</text>
</comment>
<name>A0A0A3XSG1_BRAJP</name>
<evidence type="ECO:0008006" key="3">
    <source>
        <dbReference type="Google" id="ProtNLM"/>
    </source>
</evidence>
<dbReference type="EMBL" id="JRPN01000021">
    <property type="protein sequence ID" value="KGT76061.1"/>
    <property type="molecule type" value="Genomic_DNA"/>
</dbReference>
<gene>
    <name evidence="1" type="ORF">MA20_29955</name>
</gene>
<dbReference type="AlphaFoldDB" id="A0A0A3XSG1"/>
<organism evidence="1 2">
    <name type="scientific">Bradyrhizobium japonicum</name>
    <dbReference type="NCBI Taxonomy" id="375"/>
    <lineage>
        <taxon>Bacteria</taxon>
        <taxon>Pseudomonadati</taxon>
        <taxon>Pseudomonadota</taxon>
        <taxon>Alphaproteobacteria</taxon>
        <taxon>Hyphomicrobiales</taxon>
        <taxon>Nitrobacteraceae</taxon>
        <taxon>Bradyrhizobium</taxon>
    </lineage>
</organism>
<proteinExistence type="predicted"/>
<dbReference type="Proteomes" id="UP000030377">
    <property type="component" value="Unassembled WGS sequence"/>
</dbReference>
<accession>A0A0A3XSG1</accession>
<protein>
    <recommendedName>
        <fullName evidence="3">Response regulatory domain-containing protein</fullName>
    </recommendedName>
</protein>
<sequence length="153" mass="16536">MDLHLRLGRLRIDRLIHTPSVARHTLRAKTVQPMKKIRIIIADVPAMLRDIVAEIIAAEPDLAIVDAIPNNADVKAAVRRSRADVVITQQADSEASFDNTALLYARHPLKVIAITGNAREGLLYDLRPHCESLGELSAAALVAAIRGAAQSAG</sequence>
<reference evidence="1 2" key="1">
    <citation type="submission" date="2014-09" db="EMBL/GenBank/DDBJ databases">
        <title>Draft genome of Bradyrhizobium japonicum Is-34.</title>
        <authorList>
            <person name="Tsurumaru H."/>
            <person name="Yamakawa T."/>
            <person name="Hashimoto S."/>
            <person name="Okizaki K."/>
            <person name="Kanesaki Y."/>
            <person name="Yoshikawa H."/>
            <person name="Yajima S."/>
        </authorList>
    </citation>
    <scope>NUCLEOTIDE SEQUENCE [LARGE SCALE GENOMIC DNA]</scope>
    <source>
        <strain evidence="1 2">Is-34</strain>
    </source>
</reference>